<dbReference type="Proteomes" id="UP000231632">
    <property type="component" value="Unassembled WGS sequence"/>
</dbReference>
<organism evidence="2 3">
    <name type="scientific">Mariprofundus micogutta</name>
    <dbReference type="NCBI Taxonomy" id="1921010"/>
    <lineage>
        <taxon>Bacteria</taxon>
        <taxon>Pseudomonadati</taxon>
        <taxon>Pseudomonadota</taxon>
        <taxon>Candidatius Mariprofundia</taxon>
        <taxon>Mariprofundales</taxon>
        <taxon>Mariprofundaceae</taxon>
        <taxon>Mariprofundus</taxon>
    </lineage>
</organism>
<dbReference type="InterPro" id="IPR011322">
    <property type="entry name" value="N-reg_PII-like_a/b"/>
</dbReference>
<reference evidence="2 3" key="1">
    <citation type="journal article" date="2017" name="Arch. Microbiol.">
        <title>Mariprofundus micogutta sp. nov., a novel iron-oxidizing zetaproteobacterium isolated from a deep-sea hydrothermal field at the Bayonnaise knoll of the Izu-Ogasawara arc, and a description of Mariprofundales ord. nov. and Zetaproteobacteria classis nov.</title>
        <authorList>
            <person name="Makita H."/>
            <person name="Tanaka E."/>
            <person name="Mitsunobu S."/>
            <person name="Miyazaki M."/>
            <person name="Nunoura T."/>
            <person name="Uematsu K."/>
            <person name="Takaki Y."/>
            <person name="Nishi S."/>
            <person name="Shimamura S."/>
            <person name="Takai K."/>
        </authorList>
    </citation>
    <scope>NUCLEOTIDE SEQUENCE [LARGE SCALE GENOMIC DNA]</scope>
    <source>
        <strain evidence="2 3">ET2</strain>
    </source>
</reference>
<accession>A0A1L8CNZ4</accession>
<dbReference type="Gene3D" id="3.30.70.120">
    <property type="match status" value="1"/>
</dbReference>
<evidence type="ECO:0000256" key="1">
    <source>
        <dbReference type="PIRSR" id="PIRSR602187-50"/>
    </source>
</evidence>
<keyword evidence="1" id="KW-0597">Phosphoprotein</keyword>
<dbReference type="OrthoDB" id="4943957at2"/>
<comment type="caution">
    <text evidence="2">The sequence shown here is derived from an EMBL/GenBank/DDBJ whole genome shotgun (WGS) entry which is preliminary data.</text>
</comment>
<protein>
    <submittedName>
        <fullName evidence="2">Nitrogen regulatory protein P-II</fullName>
    </submittedName>
</protein>
<dbReference type="SUPFAM" id="SSF54913">
    <property type="entry name" value="GlnB-like"/>
    <property type="match status" value="1"/>
</dbReference>
<dbReference type="AlphaFoldDB" id="A0A1L8CNZ4"/>
<dbReference type="SMART" id="SM00938">
    <property type="entry name" value="P-II"/>
    <property type="match status" value="1"/>
</dbReference>
<gene>
    <name evidence="2" type="ORF">MMIC_P1590</name>
</gene>
<dbReference type="Pfam" id="PF00543">
    <property type="entry name" value="P-II"/>
    <property type="match status" value="1"/>
</dbReference>
<evidence type="ECO:0000313" key="3">
    <source>
        <dbReference type="Proteomes" id="UP000231632"/>
    </source>
</evidence>
<dbReference type="RefSeq" id="WP_072659934.1">
    <property type="nucleotide sequence ID" value="NZ_BDFD01000013.1"/>
</dbReference>
<name>A0A1L8CNZ4_9PROT</name>
<dbReference type="STRING" id="1921010.MMIC_P1590"/>
<dbReference type="GO" id="GO:0030234">
    <property type="term" value="F:enzyme regulator activity"/>
    <property type="evidence" value="ECO:0007669"/>
    <property type="project" value="InterPro"/>
</dbReference>
<keyword evidence="3" id="KW-1185">Reference proteome</keyword>
<dbReference type="EMBL" id="BDFD01000013">
    <property type="protein sequence ID" value="GAV20618.1"/>
    <property type="molecule type" value="Genomic_DNA"/>
</dbReference>
<sequence>MKYRKFNAIISSLNLEKVESALRDLMVSGISITQVQGYGEYHDFYKPDMMCSHARIEIFCHKFEAEAIAQCIMDAAHIGQPGDGILPFFQSRQCFASALKAKLPLMRVQQALKFIRMISSAMTLGWQGELT</sequence>
<dbReference type="PROSITE" id="PS51343">
    <property type="entry name" value="PII_GLNB_DOM"/>
    <property type="match status" value="1"/>
</dbReference>
<dbReference type="InterPro" id="IPR002187">
    <property type="entry name" value="N-reg_PII"/>
</dbReference>
<evidence type="ECO:0000313" key="2">
    <source>
        <dbReference type="EMBL" id="GAV20618.1"/>
    </source>
</evidence>
<dbReference type="InterPro" id="IPR015867">
    <property type="entry name" value="N-reg_PII/ATP_PRibTrfase_C"/>
</dbReference>
<feature type="modified residue" description="O-UMP-tyrosine" evidence="1">
    <location>
        <position position="45"/>
    </location>
</feature>
<proteinExistence type="predicted"/>
<dbReference type="GO" id="GO:0006808">
    <property type="term" value="P:regulation of nitrogen utilization"/>
    <property type="evidence" value="ECO:0007669"/>
    <property type="project" value="InterPro"/>
</dbReference>